<dbReference type="Proteomes" id="UP000627781">
    <property type="component" value="Unassembled WGS sequence"/>
</dbReference>
<keyword evidence="7" id="KW-0597">Phosphoprotein</keyword>
<dbReference type="Gene3D" id="3.40.50.2300">
    <property type="match status" value="1"/>
</dbReference>
<evidence type="ECO:0000256" key="6">
    <source>
        <dbReference type="ARBA" id="ARBA00037164"/>
    </source>
</evidence>
<dbReference type="Pfam" id="PF04397">
    <property type="entry name" value="LytTR"/>
    <property type="match status" value="1"/>
</dbReference>
<dbReference type="PROSITE" id="PS50110">
    <property type="entry name" value="RESPONSE_REGULATORY"/>
    <property type="match status" value="1"/>
</dbReference>
<keyword evidence="3" id="KW-0902">Two-component regulatory system</keyword>
<dbReference type="PANTHER" id="PTHR37299">
    <property type="entry name" value="TRANSCRIPTIONAL REGULATOR-RELATED"/>
    <property type="match status" value="1"/>
</dbReference>
<evidence type="ECO:0000259" key="8">
    <source>
        <dbReference type="PROSITE" id="PS50110"/>
    </source>
</evidence>
<comment type="function">
    <text evidence="6">Required for high-level post-exponential phase expression of a series of secreted proteins.</text>
</comment>
<keyword evidence="2" id="KW-0963">Cytoplasm</keyword>
<dbReference type="Pfam" id="PF00072">
    <property type="entry name" value="Response_reg"/>
    <property type="match status" value="1"/>
</dbReference>
<dbReference type="PANTHER" id="PTHR37299:SF3">
    <property type="entry name" value="STAGE 0 SPORULATION PROTEIN A HOMOLOG"/>
    <property type="match status" value="1"/>
</dbReference>
<dbReference type="SMART" id="SM00448">
    <property type="entry name" value="REC"/>
    <property type="match status" value="1"/>
</dbReference>
<accession>A0ABR8PPK3</accession>
<keyword evidence="11" id="KW-1185">Reference proteome</keyword>
<dbReference type="InterPro" id="IPR001789">
    <property type="entry name" value="Sig_transdc_resp-reg_receiver"/>
</dbReference>
<protein>
    <recommendedName>
        <fullName evidence="1">Stage 0 sporulation protein A homolog</fullName>
    </recommendedName>
</protein>
<feature type="domain" description="Response regulatory" evidence="8">
    <location>
        <begin position="3"/>
        <end position="126"/>
    </location>
</feature>
<evidence type="ECO:0000256" key="2">
    <source>
        <dbReference type="ARBA" id="ARBA00022490"/>
    </source>
</evidence>
<evidence type="ECO:0000313" key="11">
    <source>
        <dbReference type="Proteomes" id="UP000627781"/>
    </source>
</evidence>
<keyword evidence="4" id="KW-0010">Activator</keyword>
<dbReference type="InterPro" id="IPR011006">
    <property type="entry name" value="CheY-like_superfamily"/>
</dbReference>
<evidence type="ECO:0000313" key="10">
    <source>
        <dbReference type="EMBL" id="MBD7910106.1"/>
    </source>
</evidence>
<evidence type="ECO:0000256" key="4">
    <source>
        <dbReference type="ARBA" id="ARBA00023159"/>
    </source>
</evidence>
<dbReference type="RefSeq" id="WP_185966679.1">
    <property type="nucleotide sequence ID" value="NZ_JACSRA010000002.1"/>
</dbReference>
<dbReference type="SUPFAM" id="SSF52172">
    <property type="entry name" value="CheY-like"/>
    <property type="match status" value="1"/>
</dbReference>
<organism evidence="10 11">
    <name type="scientific">Clostridium cibarium</name>
    <dbReference type="NCBI Taxonomy" id="2762247"/>
    <lineage>
        <taxon>Bacteria</taxon>
        <taxon>Bacillati</taxon>
        <taxon>Bacillota</taxon>
        <taxon>Clostridia</taxon>
        <taxon>Eubacteriales</taxon>
        <taxon>Clostridiaceae</taxon>
        <taxon>Clostridium</taxon>
    </lineage>
</organism>
<comment type="function">
    <text evidence="5">May play the central regulatory role in sporulation. It may be an element of the effector pathway responsible for the activation of sporulation genes in response to nutritional stress. Spo0A may act in concert with spo0H (a sigma factor) to control the expression of some genes that are critical to the sporulation process.</text>
</comment>
<evidence type="ECO:0000256" key="5">
    <source>
        <dbReference type="ARBA" id="ARBA00024867"/>
    </source>
</evidence>
<dbReference type="Gene3D" id="2.40.50.1020">
    <property type="entry name" value="LytTr DNA-binding domain"/>
    <property type="match status" value="1"/>
</dbReference>
<dbReference type="EMBL" id="JACSRA010000002">
    <property type="protein sequence ID" value="MBD7910106.1"/>
    <property type="molecule type" value="Genomic_DNA"/>
</dbReference>
<dbReference type="PROSITE" id="PS50930">
    <property type="entry name" value="HTH_LYTTR"/>
    <property type="match status" value="1"/>
</dbReference>
<comment type="caution">
    <text evidence="10">The sequence shown here is derived from an EMBL/GenBank/DDBJ whole genome shotgun (WGS) entry which is preliminary data.</text>
</comment>
<evidence type="ECO:0000256" key="7">
    <source>
        <dbReference type="PROSITE-ProRule" id="PRU00169"/>
    </source>
</evidence>
<gene>
    <name evidence="10" type="ORF">H9661_01940</name>
</gene>
<evidence type="ECO:0000259" key="9">
    <source>
        <dbReference type="PROSITE" id="PS50930"/>
    </source>
</evidence>
<feature type="modified residue" description="4-aspartylphosphate" evidence="7">
    <location>
        <position position="60"/>
    </location>
</feature>
<dbReference type="InterPro" id="IPR046947">
    <property type="entry name" value="LytR-like"/>
</dbReference>
<name>A0ABR8PPK3_9CLOT</name>
<sequence length="243" mass="27910">MLKVYIIEDDIGQRERLTNFVEKTIDEDGLDMELALSTDKAKDLICSIEGKGTVGLYFIDIDLGEDIHGLELAQIIRKHDKNGFIIFVTTHSELSVLTFQYKIEAMDFIIKDEIDSMLNKVKECLVKANSIKEANDLEDDRILSIDIGKKKLCFDKEKIIFFELDSKTQKIVLHGVNRQIEFNGRLKDLESKAGKNFFMVNRKVLINLKYVKAMSKSRKYVLMNNGEKCKIGFGRMSKLSKII</sequence>
<feature type="domain" description="HTH LytTR-type" evidence="9">
    <location>
        <begin position="143"/>
        <end position="243"/>
    </location>
</feature>
<proteinExistence type="predicted"/>
<dbReference type="SMART" id="SM00850">
    <property type="entry name" value="LytTR"/>
    <property type="match status" value="1"/>
</dbReference>
<evidence type="ECO:0000256" key="1">
    <source>
        <dbReference type="ARBA" id="ARBA00018672"/>
    </source>
</evidence>
<dbReference type="InterPro" id="IPR007492">
    <property type="entry name" value="LytTR_DNA-bd_dom"/>
</dbReference>
<reference evidence="10 11" key="1">
    <citation type="submission" date="2020-08" db="EMBL/GenBank/DDBJ databases">
        <title>A Genomic Blueprint of the Chicken Gut Microbiome.</title>
        <authorList>
            <person name="Gilroy R."/>
            <person name="Ravi A."/>
            <person name="Getino M."/>
            <person name="Pursley I."/>
            <person name="Horton D.L."/>
            <person name="Alikhan N.-F."/>
            <person name="Baker D."/>
            <person name="Gharbi K."/>
            <person name="Hall N."/>
            <person name="Watson M."/>
            <person name="Adriaenssens E.M."/>
            <person name="Foster-Nyarko E."/>
            <person name="Jarju S."/>
            <person name="Secka A."/>
            <person name="Antonio M."/>
            <person name="Oren A."/>
            <person name="Chaudhuri R."/>
            <person name="La Ragione R.M."/>
            <person name="Hildebrand F."/>
            <person name="Pallen M.J."/>
        </authorList>
    </citation>
    <scope>NUCLEOTIDE SEQUENCE [LARGE SCALE GENOMIC DNA]</scope>
    <source>
        <strain evidence="10 11">Sa3CVN1</strain>
    </source>
</reference>
<evidence type="ECO:0000256" key="3">
    <source>
        <dbReference type="ARBA" id="ARBA00023012"/>
    </source>
</evidence>